<reference evidence="1 2" key="2">
    <citation type="journal article" date="2008" name="Bioinformatics">
        <title>Assembly reconciliation.</title>
        <authorList>
            <person name="Zimin A.V."/>
            <person name="Smith D.R."/>
            <person name="Sutton G."/>
            <person name="Yorke J.A."/>
        </authorList>
    </citation>
    <scope>NUCLEOTIDE SEQUENCE [LARGE SCALE GENOMIC DNA]</scope>
    <source>
        <strain evidence="1 2">TSC#14021-0224.01</strain>
    </source>
</reference>
<dbReference type="Proteomes" id="UP000008711">
    <property type="component" value="Unassembled WGS sequence"/>
</dbReference>
<proteinExistence type="predicted"/>
<accession>A0A0Q5U6J0</accession>
<dbReference type="EMBL" id="CH954178">
    <property type="protein sequence ID" value="KQS44478.1"/>
    <property type="molecule type" value="Genomic_DNA"/>
</dbReference>
<keyword evidence="2" id="KW-1185">Reference proteome</keyword>
<dbReference type="AlphaFoldDB" id="A0A0Q5U6J0"/>
<reference evidence="1 2" key="1">
    <citation type="journal article" date="2007" name="Nature">
        <title>Evolution of genes and genomes on the Drosophila phylogeny.</title>
        <authorList>
            <consortium name="Drosophila 12 Genomes Consortium"/>
            <person name="Clark A.G."/>
            <person name="Eisen M.B."/>
            <person name="Smith D.R."/>
            <person name="Bergman C.M."/>
            <person name="Oliver B."/>
            <person name="Markow T.A."/>
            <person name="Kaufman T.C."/>
            <person name="Kellis M."/>
            <person name="Gelbart W."/>
            <person name="Iyer V.N."/>
            <person name="Pollard D.A."/>
            <person name="Sackton T.B."/>
            <person name="Larracuente A.M."/>
            <person name="Singh N.D."/>
            <person name="Abad J.P."/>
            <person name="Abt D.N."/>
            <person name="Adryan B."/>
            <person name="Aguade M."/>
            <person name="Akashi H."/>
            <person name="Anderson W.W."/>
            <person name="Aquadro C.F."/>
            <person name="Ardell D.H."/>
            <person name="Arguello R."/>
            <person name="Artieri C.G."/>
            <person name="Barbash D.A."/>
            <person name="Barker D."/>
            <person name="Barsanti P."/>
            <person name="Batterham P."/>
            <person name="Batzoglou S."/>
            <person name="Begun D."/>
            <person name="Bhutkar A."/>
            <person name="Blanco E."/>
            <person name="Bosak S.A."/>
            <person name="Bradley R.K."/>
            <person name="Brand A.D."/>
            <person name="Brent M.R."/>
            <person name="Brooks A.N."/>
            <person name="Brown R.H."/>
            <person name="Butlin R.K."/>
            <person name="Caggese C."/>
            <person name="Calvi B.R."/>
            <person name="Bernardo de Carvalho A."/>
            <person name="Caspi A."/>
            <person name="Castrezana S."/>
            <person name="Celniker S.E."/>
            <person name="Chang J.L."/>
            <person name="Chapple C."/>
            <person name="Chatterji S."/>
            <person name="Chinwalla A."/>
            <person name="Civetta A."/>
            <person name="Clifton S.W."/>
            <person name="Comeron J.M."/>
            <person name="Costello J.C."/>
            <person name="Coyne J.A."/>
            <person name="Daub J."/>
            <person name="David R.G."/>
            <person name="Delcher A.L."/>
            <person name="Delehaunty K."/>
            <person name="Do C.B."/>
            <person name="Ebling H."/>
            <person name="Edwards K."/>
            <person name="Eickbush T."/>
            <person name="Evans J.D."/>
            <person name="Filipski A."/>
            <person name="Findeiss S."/>
            <person name="Freyhult E."/>
            <person name="Fulton L."/>
            <person name="Fulton R."/>
            <person name="Garcia A.C."/>
            <person name="Gardiner A."/>
            <person name="Garfield D.A."/>
            <person name="Garvin B.E."/>
            <person name="Gibson G."/>
            <person name="Gilbert D."/>
            <person name="Gnerre S."/>
            <person name="Godfrey J."/>
            <person name="Good R."/>
            <person name="Gotea V."/>
            <person name="Gravely B."/>
            <person name="Greenberg A.J."/>
            <person name="Griffiths-Jones S."/>
            <person name="Gross S."/>
            <person name="Guigo R."/>
            <person name="Gustafson E.A."/>
            <person name="Haerty W."/>
            <person name="Hahn M.W."/>
            <person name="Halligan D.L."/>
            <person name="Halpern A.L."/>
            <person name="Halter G.M."/>
            <person name="Han M.V."/>
            <person name="Heger A."/>
            <person name="Hillier L."/>
            <person name="Hinrichs A.S."/>
            <person name="Holmes I."/>
            <person name="Hoskins R.A."/>
            <person name="Hubisz M.J."/>
            <person name="Hultmark D."/>
            <person name="Huntley M.A."/>
            <person name="Jaffe D.B."/>
            <person name="Jagadeeshan S."/>
            <person name="Jeck W.R."/>
            <person name="Johnson J."/>
            <person name="Jones C.D."/>
            <person name="Jordan W.C."/>
            <person name="Karpen G.H."/>
            <person name="Kataoka E."/>
            <person name="Keightley P.D."/>
            <person name="Kheradpour P."/>
            <person name="Kirkness E.F."/>
            <person name="Koerich L.B."/>
            <person name="Kristiansen K."/>
            <person name="Kudrna D."/>
            <person name="Kulathinal R.J."/>
            <person name="Kumar S."/>
            <person name="Kwok R."/>
            <person name="Lander E."/>
            <person name="Langley C.H."/>
            <person name="Lapoint R."/>
            <person name="Lazzaro B.P."/>
            <person name="Lee S.J."/>
            <person name="Levesque L."/>
            <person name="Li R."/>
            <person name="Lin C.F."/>
            <person name="Lin M.F."/>
            <person name="Lindblad-Toh K."/>
            <person name="Llopart A."/>
            <person name="Long M."/>
            <person name="Low L."/>
            <person name="Lozovsky E."/>
            <person name="Lu J."/>
            <person name="Luo M."/>
            <person name="Machado C.A."/>
            <person name="Makalowski W."/>
            <person name="Marzo M."/>
            <person name="Matsuda M."/>
            <person name="Matzkin L."/>
            <person name="McAllister B."/>
            <person name="McBride C.S."/>
            <person name="McKernan B."/>
            <person name="McKernan K."/>
            <person name="Mendez-Lago M."/>
            <person name="Minx P."/>
            <person name="Mollenhauer M.U."/>
            <person name="Montooth K."/>
            <person name="Mount S.M."/>
            <person name="Mu X."/>
            <person name="Myers E."/>
            <person name="Negre B."/>
            <person name="Newfeld S."/>
            <person name="Nielsen R."/>
            <person name="Noor M.A."/>
            <person name="O'Grady P."/>
            <person name="Pachter L."/>
            <person name="Papaceit M."/>
            <person name="Parisi M.J."/>
            <person name="Parisi M."/>
            <person name="Parts L."/>
            <person name="Pedersen J.S."/>
            <person name="Pesole G."/>
            <person name="Phillippy A.M."/>
            <person name="Ponting C.P."/>
            <person name="Pop M."/>
            <person name="Porcelli D."/>
            <person name="Powell J.R."/>
            <person name="Prohaska S."/>
            <person name="Pruitt K."/>
            <person name="Puig M."/>
            <person name="Quesneville H."/>
            <person name="Ram K.R."/>
            <person name="Rand D."/>
            <person name="Rasmussen M.D."/>
            <person name="Reed L.K."/>
            <person name="Reenan R."/>
            <person name="Reily A."/>
            <person name="Remington K.A."/>
            <person name="Rieger T.T."/>
            <person name="Ritchie M.G."/>
            <person name="Robin C."/>
            <person name="Rogers Y.H."/>
            <person name="Rohde C."/>
            <person name="Rozas J."/>
            <person name="Rubenfield M.J."/>
            <person name="Ruiz A."/>
            <person name="Russo S."/>
            <person name="Salzberg S.L."/>
            <person name="Sanchez-Gracia A."/>
            <person name="Saranga D.J."/>
            <person name="Sato H."/>
            <person name="Schaeffer S.W."/>
            <person name="Schatz M.C."/>
            <person name="Schlenke T."/>
            <person name="Schwartz R."/>
            <person name="Segarra C."/>
            <person name="Singh R.S."/>
            <person name="Sirot L."/>
            <person name="Sirota M."/>
            <person name="Sisneros N.B."/>
            <person name="Smith C.D."/>
            <person name="Smith T.F."/>
            <person name="Spieth J."/>
            <person name="Stage D.E."/>
            <person name="Stark A."/>
            <person name="Stephan W."/>
            <person name="Strausberg R.L."/>
            <person name="Strempel S."/>
            <person name="Sturgill D."/>
            <person name="Sutton G."/>
            <person name="Sutton G.G."/>
            <person name="Tao W."/>
            <person name="Teichmann S."/>
            <person name="Tobari Y.N."/>
            <person name="Tomimura Y."/>
            <person name="Tsolas J.M."/>
            <person name="Valente V.L."/>
            <person name="Venter E."/>
            <person name="Venter J.C."/>
            <person name="Vicario S."/>
            <person name="Vieira F.G."/>
            <person name="Vilella A.J."/>
            <person name="Villasante A."/>
            <person name="Walenz B."/>
            <person name="Wang J."/>
            <person name="Wasserman M."/>
            <person name="Watts T."/>
            <person name="Wilson D."/>
            <person name="Wilson R.K."/>
            <person name="Wing R.A."/>
            <person name="Wolfner M.F."/>
            <person name="Wong A."/>
            <person name="Wong G.K."/>
            <person name="Wu C.I."/>
            <person name="Wu G."/>
            <person name="Yamamoto D."/>
            <person name="Yang H.P."/>
            <person name="Yang S.P."/>
            <person name="Yorke J.A."/>
            <person name="Yoshida K."/>
            <person name="Zdobnov E."/>
            <person name="Zhang P."/>
            <person name="Zhang Y."/>
            <person name="Zimin A.V."/>
            <person name="Baldwin J."/>
            <person name="Abdouelleil A."/>
            <person name="Abdulkadir J."/>
            <person name="Abebe A."/>
            <person name="Abera B."/>
            <person name="Abreu J."/>
            <person name="Acer S.C."/>
            <person name="Aftuck L."/>
            <person name="Alexander A."/>
            <person name="An P."/>
            <person name="Anderson E."/>
            <person name="Anderson S."/>
            <person name="Arachi H."/>
            <person name="Azer M."/>
            <person name="Bachantsang P."/>
            <person name="Barry A."/>
            <person name="Bayul T."/>
            <person name="Berlin A."/>
            <person name="Bessette D."/>
            <person name="Bloom T."/>
            <person name="Blye J."/>
            <person name="Boguslavskiy L."/>
            <person name="Bonnet C."/>
            <person name="Boukhgalter B."/>
            <person name="Bourzgui I."/>
            <person name="Brown A."/>
            <person name="Cahill P."/>
            <person name="Channer S."/>
            <person name="Cheshatsang Y."/>
            <person name="Chuda L."/>
            <person name="Citroen M."/>
            <person name="Collymore A."/>
            <person name="Cooke P."/>
            <person name="Costello M."/>
            <person name="D'Aco K."/>
            <person name="Daza R."/>
            <person name="De Haan G."/>
            <person name="DeGray S."/>
            <person name="DeMaso C."/>
            <person name="Dhargay N."/>
            <person name="Dooley K."/>
            <person name="Dooley E."/>
            <person name="Doricent M."/>
            <person name="Dorje P."/>
            <person name="Dorjee K."/>
            <person name="Dupes A."/>
            <person name="Elong R."/>
            <person name="Falk J."/>
            <person name="Farina A."/>
            <person name="Faro S."/>
            <person name="Ferguson D."/>
            <person name="Fisher S."/>
            <person name="Foley C.D."/>
            <person name="Franke A."/>
            <person name="Friedrich D."/>
            <person name="Gadbois L."/>
            <person name="Gearin G."/>
            <person name="Gearin C.R."/>
            <person name="Giannoukos G."/>
            <person name="Goode T."/>
            <person name="Graham J."/>
            <person name="Grandbois E."/>
            <person name="Grewal S."/>
            <person name="Gyaltsen K."/>
            <person name="Hafez N."/>
            <person name="Hagos B."/>
            <person name="Hall J."/>
            <person name="Henson C."/>
            <person name="Hollinger A."/>
            <person name="Honan T."/>
            <person name="Huard M.D."/>
            <person name="Hughes L."/>
            <person name="Hurhula B."/>
            <person name="Husby M.E."/>
            <person name="Kamat A."/>
            <person name="Kanga B."/>
            <person name="Kashin S."/>
            <person name="Khazanovich D."/>
            <person name="Kisner P."/>
            <person name="Lance K."/>
            <person name="Lara M."/>
            <person name="Lee W."/>
            <person name="Lennon N."/>
            <person name="Letendre F."/>
            <person name="LeVine R."/>
            <person name="Lipovsky A."/>
            <person name="Liu X."/>
            <person name="Liu J."/>
            <person name="Liu S."/>
            <person name="Lokyitsang T."/>
            <person name="Lokyitsang Y."/>
            <person name="Lubonja R."/>
            <person name="Lui A."/>
            <person name="MacDonald P."/>
            <person name="Magnisalis V."/>
            <person name="Maru K."/>
            <person name="Matthews C."/>
            <person name="McCusker W."/>
            <person name="McDonough S."/>
            <person name="Mehta T."/>
            <person name="Meldrim J."/>
            <person name="Meneus L."/>
            <person name="Mihai O."/>
            <person name="Mihalev A."/>
            <person name="Mihova T."/>
            <person name="Mittelman R."/>
            <person name="Mlenga V."/>
            <person name="Montmayeur A."/>
            <person name="Mulrain L."/>
            <person name="Navidi A."/>
            <person name="Naylor J."/>
            <person name="Negash T."/>
            <person name="Nguyen T."/>
            <person name="Nguyen N."/>
            <person name="Nicol R."/>
            <person name="Norbu C."/>
            <person name="Norbu N."/>
            <person name="Novod N."/>
            <person name="O'Neill B."/>
            <person name="Osman S."/>
            <person name="Markiewicz E."/>
            <person name="Oyono O.L."/>
            <person name="Patti C."/>
            <person name="Phunkhang P."/>
            <person name="Pierre F."/>
            <person name="Priest M."/>
            <person name="Raghuraman S."/>
            <person name="Rege F."/>
            <person name="Reyes R."/>
            <person name="Rise C."/>
            <person name="Rogov P."/>
            <person name="Ross K."/>
            <person name="Ryan E."/>
            <person name="Settipalli S."/>
            <person name="Shea T."/>
            <person name="Sherpa N."/>
            <person name="Shi L."/>
            <person name="Shih D."/>
            <person name="Sparrow T."/>
            <person name="Spaulding J."/>
            <person name="Stalker J."/>
            <person name="Stange-Thomann N."/>
            <person name="Stavropoulos S."/>
            <person name="Stone C."/>
            <person name="Strader C."/>
            <person name="Tesfaye S."/>
            <person name="Thomson T."/>
            <person name="Thoulutsang Y."/>
            <person name="Thoulutsang D."/>
            <person name="Topham K."/>
            <person name="Topping I."/>
            <person name="Tsamla T."/>
            <person name="Vassiliev H."/>
            <person name="Vo A."/>
            <person name="Wangchuk T."/>
            <person name="Wangdi T."/>
            <person name="Weiand M."/>
            <person name="Wilkinson J."/>
            <person name="Wilson A."/>
            <person name="Yadav S."/>
            <person name="Young G."/>
            <person name="Yu Q."/>
            <person name="Zembek L."/>
            <person name="Zhong D."/>
            <person name="Zimmer A."/>
            <person name="Zwirko Z."/>
            <person name="Jaffe D.B."/>
            <person name="Alvarez P."/>
            <person name="Brockman W."/>
            <person name="Butler J."/>
            <person name="Chin C."/>
            <person name="Gnerre S."/>
            <person name="Grabherr M."/>
            <person name="Kleber M."/>
            <person name="Mauceli E."/>
            <person name="MacCallum I."/>
        </authorList>
    </citation>
    <scope>NUCLEOTIDE SEQUENCE [LARGE SCALE GENOMIC DNA]</scope>
    <source>
        <strain evidence="1 2">TSC#14021-0224.01</strain>
    </source>
</reference>
<organism evidence="1 2">
    <name type="scientific">Drosophila erecta</name>
    <name type="common">Fruit fly</name>
    <dbReference type="NCBI Taxonomy" id="7220"/>
    <lineage>
        <taxon>Eukaryota</taxon>
        <taxon>Metazoa</taxon>
        <taxon>Ecdysozoa</taxon>
        <taxon>Arthropoda</taxon>
        <taxon>Hexapoda</taxon>
        <taxon>Insecta</taxon>
        <taxon>Pterygota</taxon>
        <taxon>Neoptera</taxon>
        <taxon>Endopterygota</taxon>
        <taxon>Diptera</taxon>
        <taxon>Brachycera</taxon>
        <taxon>Muscomorpha</taxon>
        <taxon>Ephydroidea</taxon>
        <taxon>Drosophilidae</taxon>
        <taxon>Drosophila</taxon>
        <taxon>Sophophora</taxon>
    </lineage>
</organism>
<gene>
    <name evidence="1" type="primary">Dere\GG27187</name>
    <name evidence="1" type="synonym">GG27187</name>
    <name evidence="1" type="ORF">Dere_GG27187</name>
</gene>
<sequence length="251" mass="29186">MTIKGIKNTIALCIRTEDSFESQQTGKLFTRKAVRSIPEPIVPPPPVPISANLNSEPIYEAINSYELTTTKEIKKEKYMLLDYKSDKDNSKKSTPSASVFVKYQMDERENRRKQRVEKKIHELTFNDSHNDNDDSFYNILEFAENYFNTHDNSTDRNFISTPTQRGKISDTKAKHDMTMFSKSDKIPTSHIHMYDPENVLLSCNIFRIKELHYYDGTPGKLSEFEQLLNPYPTQDARQARAIYGAVKRWKL</sequence>
<evidence type="ECO:0000313" key="1">
    <source>
        <dbReference type="EMBL" id="KQS44478.1"/>
    </source>
</evidence>
<dbReference type="OrthoDB" id="6108017at2759"/>
<name>A0A0Q5U6J0_DROER</name>
<evidence type="ECO:0000313" key="2">
    <source>
        <dbReference type="Proteomes" id="UP000008711"/>
    </source>
</evidence>
<protein>
    <submittedName>
        <fullName evidence="1">Uncharacterized protein</fullName>
    </submittedName>
</protein>